<dbReference type="GeneTree" id="ENSGT01140000282996"/>
<proteinExistence type="predicted"/>
<dbReference type="PANTHER" id="PTHR33066:SF2">
    <property type="entry name" value="FILAGGRIN-2-LIKE"/>
    <property type="match status" value="1"/>
</dbReference>
<reference evidence="3" key="1">
    <citation type="journal article" date="2010" name="Science">
        <title>The genome of the Western clawed frog Xenopus tropicalis.</title>
        <authorList>
            <person name="Hellsten U."/>
            <person name="Harland R.M."/>
            <person name="Gilchrist M.J."/>
            <person name="Hendrix D."/>
            <person name="Jurka J."/>
            <person name="Kapitonov V."/>
            <person name="Ovcharenko I."/>
            <person name="Putnam N.H."/>
            <person name="Shu S."/>
            <person name="Taher L."/>
            <person name="Blitz I.L."/>
            <person name="Blumberg B."/>
            <person name="Dichmann D.S."/>
            <person name="Dubchak I."/>
            <person name="Amaya E."/>
            <person name="Detter J.C."/>
            <person name="Fletcher R."/>
            <person name="Gerhard D.S."/>
            <person name="Goodstein D."/>
            <person name="Graves T."/>
            <person name="Grigoriev I.V."/>
            <person name="Grimwood J."/>
            <person name="Kawashima T."/>
            <person name="Lindquist E."/>
            <person name="Lucas S.M."/>
            <person name="Mead P.E."/>
            <person name="Mitros T."/>
            <person name="Ogino H."/>
            <person name="Ohta Y."/>
            <person name="Poliakov A.V."/>
            <person name="Pollet N."/>
            <person name="Robert J."/>
            <person name="Salamov A."/>
            <person name="Sater A.K."/>
            <person name="Schmutz J."/>
            <person name="Terry A."/>
            <person name="Vize P.D."/>
            <person name="Warren W.C."/>
            <person name="Wells D."/>
            <person name="Wills A."/>
            <person name="Wilson R.K."/>
            <person name="Zimmerman L.B."/>
            <person name="Zorn A.M."/>
            <person name="Grainger R."/>
            <person name="Grammer T."/>
            <person name="Khokha M.K."/>
            <person name="Richardson P.M."/>
            <person name="Rokhsar D.S."/>
        </authorList>
    </citation>
    <scope>NUCLEOTIDE SEQUENCE [LARGE SCALE GENOMIC DNA]</scope>
    <source>
        <strain evidence="3">Nigerian</strain>
    </source>
</reference>
<dbReference type="Gene3D" id="1.10.150.130">
    <property type="match status" value="1"/>
</dbReference>
<keyword evidence="1" id="KW-0238">DNA-binding</keyword>
<feature type="compositionally biased region" description="Polar residues" evidence="2">
    <location>
        <begin position="156"/>
        <end position="167"/>
    </location>
</feature>
<organism evidence="3">
    <name type="scientific">Xenopus tropicalis</name>
    <name type="common">Western clawed frog</name>
    <name type="synonym">Silurana tropicalis</name>
    <dbReference type="NCBI Taxonomy" id="8364"/>
    <lineage>
        <taxon>Eukaryota</taxon>
        <taxon>Metazoa</taxon>
        <taxon>Chordata</taxon>
        <taxon>Craniata</taxon>
        <taxon>Vertebrata</taxon>
        <taxon>Euteleostomi</taxon>
        <taxon>Amphibia</taxon>
        <taxon>Batrachia</taxon>
        <taxon>Anura</taxon>
        <taxon>Pipoidea</taxon>
        <taxon>Pipidae</taxon>
        <taxon>Xenopodinae</taxon>
        <taxon>Xenopus</taxon>
        <taxon>Silurana</taxon>
    </lineage>
</organism>
<feature type="region of interest" description="Disordered" evidence="2">
    <location>
        <begin position="376"/>
        <end position="402"/>
    </location>
</feature>
<evidence type="ECO:0000313" key="3">
    <source>
        <dbReference type="Ensembl" id="ENSXETP00000117576"/>
    </source>
</evidence>
<evidence type="ECO:0008006" key="4">
    <source>
        <dbReference type="Google" id="ProtNLM"/>
    </source>
</evidence>
<name>A0A803KAY8_XENTR</name>
<accession>A0A803KAY8</accession>
<dbReference type="PANTHER" id="PTHR33066">
    <property type="entry name" value="INTEGRASE_SAM-LIKE_N DOMAIN-CONTAINING PROTEIN"/>
    <property type="match status" value="1"/>
</dbReference>
<feature type="region of interest" description="Disordered" evidence="2">
    <location>
        <begin position="67"/>
        <end position="96"/>
    </location>
</feature>
<sequence length="568" mass="63351">MYCSTRFHQSPYPYSGLSKILGSPCHTVLGRPTDQGSHSSTSIYAHKIVPSRTDTTRLVNQLPQKFTRTEPNNHIPGPSVRLQDAESVPTSRQDQHVDSYNPVILRQTENLGGRLPASFGPHGIHSRSRSLRQIPLQAPATQLPAILEQEPPRLATNDSHLTDNQRQPPLVENREQPPSREKLGKHHLGSSDNGCQPQRLGSSLPEPHSSGNLVQRGESLTNQCTGATSNSVSTRTLVNDTPQPSGSGTIRQCNSRSICQQTRRHTQQVGHARGDTHTDLGRKHSLKHFSNIHTRGTELGGGLLEPNNHRSRGVVTQRQCLPTTDPQMGHSGNRHASLQTQRKAPSVLRQSKRPRISIGRCPSCSMEIQHDIYLPTTSYPTTDNQETETDKHNDNPDSPRLAKQGLVHRPSQFVNYHTVEITTHTRSVDPRTDKTPQSSHASTNCVALETEWWKQYGLSQNAIDILLQARKQSTTKVYYRVWKTFLTWCGQRHIHWTDTSTTSVVEFVTDGFKKGLGLHTLKTQISALAALTHTKWADDPTIQQFIRGVTRAQMAITKSHLPSRNHIG</sequence>
<feature type="compositionally biased region" description="Basic and acidic residues" evidence="2">
    <location>
        <begin position="388"/>
        <end position="397"/>
    </location>
</feature>
<dbReference type="Ensembl" id="ENSXETT00000107239">
    <property type="protein sequence ID" value="ENSXETP00000117576"/>
    <property type="gene ID" value="ENSXETG00000043745"/>
</dbReference>
<dbReference type="SUPFAM" id="SSF47823">
    <property type="entry name" value="lambda integrase-like, N-terminal domain"/>
    <property type="match status" value="1"/>
</dbReference>
<feature type="compositionally biased region" description="Polar residues" evidence="2">
    <location>
        <begin position="209"/>
        <end position="261"/>
    </location>
</feature>
<feature type="region of interest" description="Disordered" evidence="2">
    <location>
        <begin position="144"/>
        <end position="281"/>
    </location>
</feature>
<reference evidence="3" key="2">
    <citation type="submission" date="2021-03" db="UniProtKB">
        <authorList>
            <consortium name="Ensembl"/>
        </authorList>
    </citation>
    <scope>IDENTIFICATION</scope>
</reference>
<dbReference type="InParanoid" id="A0A803KAY8"/>
<evidence type="ECO:0000256" key="2">
    <source>
        <dbReference type="SAM" id="MobiDB-lite"/>
    </source>
</evidence>
<evidence type="ECO:0000256" key="1">
    <source>
        <dbReference type="ARBA" id="ARBA00023125"/>
    </source>
</evidence>
<feature type="compositionally biased region" description="Basic and acidic residues" evidence="2">
    <location>
        <begin position="172"/>
        <end position="182"/>
    </location>
</feature>
<feature type="compositionally biased region" description="Polar residues" evidence="2">
    <location>
        <begin position="334"/>
        <end position="343"/>
    </location>
</feature>
<protein>
    <recommendedName>
        <fullName evidence="4">Core-binding (CB) domain-containing protein</fullName>
    </recommendedName>
</protein>
<feature type="region of interest" description="Disordered" evidence="2">
    <location>
        <begin position="324"/>
        <end position="352"/>
    </location>
</feature>
<feature type="compositionally biased region" description="Polar residues" evidence="2">
    <location>
        <begin position="190"/>
        <end position="201"/>
    </location>
</feature>
<dbReference type="AlphaFoldDB" id="A0A803KAY8"/>
<dbReference type="InterPro" id="IPR010998">
    <property type="entry name" value="Integrase_recombinase_N"/>
</dbReference>
<feature type="compositionally biased region" description="Basic and acidic residues" evidence="2">
    <location>
        <begin position="272"/>
        <end position="281"/>
    </location>
</feature>
<dbReference type="GO" id="GO:0003677">
    <property type="term" value="F:DNA binding"/>
    <property type="evidence" value="ECO:0007669"/>
    <property type="project" value="UniProtKB-KW"/>
</dbReference>